<gene>
    <name evidence="3" type="primary">LOC100646863</name>
</gene>
<name>A0A9B0BX67_BOMTE</name>
<evidence type="ECO:0000313" key="3">
    <source>
        <dbReference type="RefSeq" id="XP_003396908.2"/>
    </source>
</evidence>
<feature type="signal peptide" evidence="1">
    <location>
        <begin position="1"/>
        <end position="18"/>
    </location>
</feature>
<dbReference type="RefSeq" id="XP_003396908.2">
    <property type="nucleotide sequence ID" value="XM_003396860.4"/>
</dbReference>
<feature type="chain" id="PRO_5039611218" evidence="1">
    <location>
        <begin position="19"/>
        <end position="441"/>
    </location>
</feature>
<dbReference type="Proteomes" id="UP000835206">
    <property type="component" value="Chromosome 7"/>
</dbReference>
<dbReference type="GeneID" id="100646863"/>
<organism evidence="2 3">
    <name type="scientific">Bombus terrestris</name>
    <name type="common">Buff-tailed bumblebee</name>
    <name type="synonym">Apis terrestris</name>
    <dbReference type="NCBI Taxonomy" id="30195"/>
    <lineage>
        <taxon>Eukaryota</taxon>
        <taxon>Metazoa</taxon>
        <taxon>Ecdysozoa</taxon>
        <taxon>Arthropoda</taxon>
        <taxon>Hexapoda</taxon>
        <taxon>Insecta</taxon>
        <taxon>Pterygota</taxon>
        <taxon>Neoptera</taxon>
        <taxon>Endopterygota</taxon>
        <taxon>Hymenoptera</taxon>
        <taxon>Apocrita</taxon>
        <taxon>Aculeata</taxon>
        <taxon>Apoidea</taxon>
        <taxon>Anthophila</taxon>
        <taxon>Apidae</taxon>
        <taxon>Bombus</taxon>
        <taxon>Bombus</taxon>
    </lineage>
</organism>
<keyword evidence="1" id="KW-0732">Signal</keyword>
<dbReference type="OrthoDB" id="7609030at2759"/>
<dbReference type="AlphaFoldDB" id="A0A9B0BX67"/>
<proteinExistence type="predicted"/>
<accession>A0A9B0BX67</accession>
<evidence type="ECO:0000313" key="2">
    <source>
        <dbReference type="Proteomes" id="UP000835206"/>
    </source>
</evidence>
<reference evidence="3" key="1">
    <citation type="submission" date="2025-08" db="UniProtKB">
        <authorList>
            <consortium name="RefSeq"/>
        </authorList>
    </citation>
    <scope>IDENTIFICATION</scope>
</reference>
<keyword evidence="2" id="KW-1185">Reference proteome</keyword>
<sequence length="441" mass="50106">MLLYLGVLLSSILKIVNYYIGQYCYCKKLCQHDDGSGLTEDNESTIVRIKVPYPERNCCSDKIPSNVPDRKESSTSLDKTKKIKLVQKAKPVFSEETRTVSAKLPHNGLRTAIWAPALKNQLDNIANSSSEACRNTIIQAQIEARPMNIADDTVESLRDDYANSSQHSSRCSYLTDKRTKKLKWKAEICSRLEQLRGKDLKTNRNRQKFRNQKLDIPTRTSNNLSPIQHSMTLRKNRPASVFTSTRISVSGSNLRPTDDEAMAKNGNKMEEYDGISKKFQNDHPLNEKSICNLAINDITMNQTQLSDIFESRSMSTSVRTTTEALIITLKFYREEKNNGMPRKKDTSFCEFPLLRIFASLPGMFENLSAKLFSSQQAQKNSIPSIRVSDYWKTGTNSRNETMYVELPNVGKKLTGNESVYDGRQRVSRRTSSIIFCDNGII</sequence>
<dbReference type="KEGG" id="bter:100646863"/>
<evidence type="ECO:0000256" key="1">
    <source>
        <dbReference type="SAM" id="SignalP"/>
    </source>
</evidence>
<protein>
    <submittedName>
        <fullName evidence="3">Uncharacterized protein LOC100646863 isoform X1</fullName>
    </submittedName>
</protein>